<dbReference type="EMBL" id="CP040098">
    <property type="protein sequence ID" value="QCQ22754.1"/>
    <property type="molecule type" value="Genomic_DNA"/>
</dbReference>
<dbReference type="Proteomes" id="UP000298602">
    <property type="component" value="Chromosome"/>
</dbReference>
<dbReference type="AlphaFoldDB" id="A0A4P8L4J0"/>
<proteinExistence type="predicted"/>
<dbReference type="RefSeq" id="WP_137425038.1">
    <property type="nucleotide sequence ID" value="NZ_CP040098.1"/>
</dbReference>
<reference evidence="1 2" key="2">
    <citation type="submission" date="2019-05" db="EMBL/GenBank/DDBJ databases">
        <authorList>
            <person name="Suflita J.M."/>
            <person name="Marks C.R."/>
        </authorList>
    </citation>
    <scope>NUCLEOTIDE SEQUENCE [LARGE SCALE GENOMIC DNA]</scope>
    <source>
        <strain evidence="1 2">ALDC</strain>
    </source>
</reference>
<accession>A0A4P8L4J0</accession>
<evidence type="ECO:0000313" key="2">
    <source>
        <dbReference type="Proteomes" id="UP000298602"/>
    </source>
</evidence>
<sequence length="93" mass="10140">MDLAGTRGELKLKTDVCIIARGIALENSRLRLFGGSTTVWGGRCTATQLDLAPPAFASAGLTTISAKLFLPGIDWKNEHRTSNIEHRTSNIEW</sequence>
<dbReference type="OrthoDB" id="9798604at2"/>
<gene>
    <name evidence="1" type="ORF">FDQ92_11555</name>
</gene>
<organism evidence="1 2">
    <name type="scientific">Desulfoglaeba alkanexedens ALDC</name>
    <dbReference type="NCBI Taxonomy" id="980445"/>
    <lineage>
        <taxon>Bacteria</taxon>
        <taxon>Pseudomonadati</taxon>
        <taxon>Thermodesulfobacteriota</taxon>
        <taxon>Syntrophobacteria</taxon>
        <taxon>Syntrophobacterales</taxon>
        <taxon>Syntrophobacteraceae</taxon>
        <taxon>Desulfoglaeba</taxon>
    </lineage>
</organism>
<evidence type="ECO:0000313" key="1">
    <source>
        <dbReference type="EMBL" id="QCQ22754.1"/>
    </source>
</evidence>
<dbReference type="KEGG" id="dax:FDQ92_11555"/>
<keyword evidence="2" id="KW-1185">Reference proteome</keyword>
<name>A0A4P8L4J0_9BACT</name>
<reference evidence="1 2" key="1">
    <citation type="submission" date="2019-05" db="EMBL/GenBank/DDBJ databases">
        <title>The Complete Genome Sequence of the n-alkane-degrading Desulfoglaeba alkanexedens ALDC reveals multiple alkylsuccinate synthase gene clusters.</title>
        <authorList>
            <person name="Callaghan A.V."/>
            <person name="Davidova I.A."/>
            <person name="Duncan K.E."/>
            <person name="Morris B."/>
            <person name="McInerney M.J."/>
        </authorList>
    </citation>
    <scope>NUCLEOTIDE SEQUENCE [LARGE SCALE GENOMIC DNA]</scope>
    <source>
        <strain evidence="1 2">ALDC</strain>
    </source>
</reference>
<protein>
    <submittedName>
        <fullName evidence="1">Uncharacterized protein</fullName>
    </submittedName>
</protein>